<evidence type="ECO:0000256" key="4">
    <source>
        <dbReference type="ARBA" id="ARBA00022679"/>
    </source>
</evidence>
<feature type="transmembrane region" description="Helical" evidence="8">
    <location>
        <begin position="211"/>
        <end position="228"/>
    </location>
</feature>
<feature type="transmembrane region" description="Helical" evidence="8">
    <location>
        <begin position="240"/>
        <end position="261"/>
    </location>
</feature>
<dbReference type="STRING" id="1429043.X474_27160"/>
<feature type="transmembrane region" description="Helical" evidence="8">
    <location>
        <begin position="333"/>
        <end position="350"/>
    </location>
</feature>
<evidence type="ECO:0000256" key="2">
    <source>
        <dbReference type="ARBA" id="ARBA00022475"/>
    </source>
</evidence>
<feature type="transmembrane region" description="Helical" evidence="8">
    <location>
        <begin position="309"/>
        <end position="326"/>
    </location>
</feature>
<gene>
    <name evidence="10" type="ORF">X474_27160</name>
</gene>
<dbReference type="AlphaFoldDB" id="A0A0D2G7X7"/>
<evidence type="ECO:0000256" key="3">
    <source>
        <dbReference type="ARBA" id="ARBA00022676"/>
    </source>
</evidence>
<dbReference type="Pfam" id="PF13231">
    <property type="entry name" value="PMT_2"/>
    <property type="match status" value="1"/>
</dbReference>
<feature type="transmembrane region" description="Helical" evidence="8">
    <location>
        <begin position="143"/>
        <end position="161"/>
    </location>
</feature>
<feature type="transmembrane region" description="Helical" evidence="8">
    <location>
        <begin position="173"/>
        <end position="199"/>
    </location>
</feature>
<dbReference type="InterPro" id="IPR011990">
    <property type="entry name" value="TPR-like_helical_dom_sf"/>
</dbReference>
<evidence type="ECO:0000313" key="11">
    <source>
        <dbReference type="Proteomes" id="UP000032233"/>
    </source>
</evidence>
<evidence type="ECO:0000259" key="9">
    <source>
        <dbReference type="Pfam" id="PF13231"/>
    </source>
</evidence>
<keyword evidence="3" id="KW-0328">Glycosyltransferase</keyword>
<dbReference type="InterPro" id="IPR038731">
    <property type="entry name" value="RgtA/B/C-like"/>
</dbReference>
<evidence type="ECO:0000256" key="6">
    <source>
        <dbReference type="ARBA" id="ARBA00022989"/>
    </source>
</evidence>
<dbReference type="PANTHER" id="PTHR33908:SF11">
    <property type="entry name" value="MEMBRANE PROTEIN"/>
    <property type="match status" value="1"/>
</dbReference>
<keyword evidence="6 8" id="KW-1133">Transmembrane helix</keyword>
<protein>
    <recommendedName>
        <fullName evidence="9">Glycosyltransferase RgtA/B/C/D-like domain-containing protein</fullName>
    </recommendedName>
</protein>
<keyword evidence="5 8" id="KW-0812">Transmembrane</keyword>
<feature type="transmembrane region" description="Helical" evidence="8">
    <location>
        <begin position="114"/>
        <end position="137"/>
    </location>
</feature>
<keyword evidence="7 8" id="KW-0472">Membrane</keyword>
<proteinExistence type="predicted"/>
<dbReference type="GO" id="GO:0005886">
    <property type="term" value="C:plasma membrane"/>
    <property type="evidence" value="ECO:0007669"/>
    <property type="project" value="UniProtKB-SubCell"/>
</dbReference>
<dbReference type="EMBL" id="AZAC01000078">
    <property type="protein sequence ID" value="KIX11017.1"/>
    <property type="molecule type" value="Genomic_DNA"/>
</dbReference>
<dbReference type="SUPFAM" id="SSF48452">
    <property type="entry name" value="TPR-like"/>
    <property type="match status" value="1"/>
</dbReference>
<feature type="transmembrane region" description="Helical" evidence="8">
    <location>
        <begin position="26"/>
        <end position="44"/>
    </location>
</feature>
<feature type="transmembrane region" description="Helical" evidence="8">
    <location>
        <begin position="362"/>
        <end position="378"/>
    </location>
</feature>
<comment type="caution">
    <text evidence="10">The sequence shown here is derived from an EMBL/GenBank/DDBJ whole genome shotgun (WGS) entry which is preliminary data.</text>
</comment>
<feature type="domain" description="Glycosyltransferase RgtA/B/C/D-like" evidence="9">
    <location>
        <begin position="118"/>
        <end position="255"/>
    </location>
</feature>
<dbReference type="GO" id="GO:0009103">
    <property type="term" value="P:lipopolysaccharide biosynthetic process"/>
    <property type="evidence" value="ECO:0007669"/>
    <property type="project" value="UniProtKB-ARBA"/>
</dbReference>
<keyword evidence="11" id="KW-1185">Reference proteome</keyword>
<evidence type="ECO:0000256" key="5">
    <source>
        <dbReference type="ARBA" id="ARBA00022692"/>
    </source>
</evidence>
<dbReference type="GO" id="GO:0016763">
    <property type="term" value="F:pentosyltransferase activity"/>
    <property type="evidence" value="ECO:0007669"/>
    <property type="project" value="TreeGrafter"/>
</dbReference>
<dbReference type="InterPro" id="IPR050297">
    <property type="entry name" value="LipidA_mod_glycosyltrf_83"/>
</dbReference>
<feature type="transmembrane region" description="Helical" evidence="8">
    <location>
        <begin position="390"/>
        <end position="415"/>
    </location>
</feature>
<feature type="transmembrane region" description="Helical" evidence="8">
    <location>
        <begin position="79"/>
        <end position="102"/>
    </location>
</feature>
<name>A0A0D2G7X7_9BACT</name>
<dbReference type="PANTHER" id="PTHR33908">
    <property type="entry name" value="MANNOSYLTRANSFERASE YKCB-RELATED"/>
    <property type="match status" value="1"/>
</dbReference>
<dbReference type="OrthoDB" id="5487958at2"/>
<dbReference type="Proteomes" id="UP000032233">
    <property type="component" value="Unassembled WGS sequence"/>
</dbReference>
<sequence>MSSLPLALGEVKTKLKAAFKKPIDPAFPLLLLLMMAGLGLRWWGVNWERFHPDEWTAYIIHYLDKGHWFFPHEEIWHQAFFGLAALCYSATNWCYTFFLKLLGPPDALGVQLNVLLFGRVFSGILSSVNVLAGYGLAKSVSDSKPTALVVAALIAFSPLLVGQSHYLTVDASLPLIITLALWCAVKICKGASLGQYILAGLTFGLAVTTKSNALIILPTFLLAHFFAARENRPGWTRWGLGQPACFLSGSILGLIMGYPGFLVNGTDIINRYLYLFTKYTKPRFSEYDSWLDSPLADRLGWSLGTMDQAIGLVMIALALIGLALAVWKKKKTILVLGSYPMIFYLAYLLIANRLGERDHTSLVPPLACLAGWCLYYLAQKWLPRPGLRAMAICLTGGALALVSGLKAAEVSYIYWQDDTRVQATQWINHTLPLDATVFVGRYGPEDLTRKRGNLGNIRNLKPGQYISQKNYAVYSSLGEAAHFHWFTGNTYTPRGEVAKMIPRDMELIKEFDLKTPDDWRKLPGKRPFPIFVSPLIRVYSTLPPKQITHPFPIGHPSQLTNDKYLFAETNNPDYSQNNSLVITGQTKKAERVLRPSEPLEEVLVELTHLGEHPVEVHFDQGPLTGASFLLHPGQVRREFINPMCWPPQMERVYPFAIQLGMVQPVMMNLVSDPLFLGLKALEMGSYAKAEAILTKAAQRHKKTVFPEALKASALFAMGKVDQAAEILGRLDKDLMQIEKLAFSPDRGSEWLKNLTAWTGHYPSLLLNGLTRQYRISPYVLDEPDKIHFKGEGYTASSQLNKEKNKHVLKVWLADVFPALPLKAKLTLAWHQSQTDLTDDKITLELIRHNQKGIFTEKAQLITDPGQMRGARGKGEYSLNLEPREFGTRWEVRLTVPAHLQVTLKQISMEASPRDAFMRSARWVLLARGATWLKQGKTAEAAELLNRLAEINPGFLPALEPQVEALVALGQNQKALARLEQARPLLASRMKKLKWAINIASKFRPNQTLTSLKREWQRINPALKTSRFEEGLSLIKTKLSRKKIKPGETTNLTLVWKAEETPPANYCMVVHVKGPKGFYVFDHHLPLKMRAFNRLAKGQVVVDKHPLLMPKNAPQGTYQVRVGLMRQGAEERRIKLVPEKRLEIMEGAGQGKDYFVAGSLEVAP</sequence>
<evidence type="ECO:0000256" key="1">
    <source>
        <dbReference type="ARBA" id="ARBA00004651"/>
    </source>
</evidence>
<keyword evidence="4" id="KW-0808">Transferase</keyword>
<reference evidence="10 11" key="1">
    <citation type="submission" date="2013-11" db="EMBL/GenBank/DDBJ databases">
        <title>Metagenomic analysis of a methanogenic consortium involved in long chain n-alkane degradation.</title>
        <authorList>
            <person name="Davidova I.A."/>
            <person name="Callaghan A.V."/>
            <person name="Wawrik B."/>
            <person name="Pruitt S."/>
            <person name="Marks C."/>
            <person name="Duncan K.E."/>
            <person name="Suflita J.M."/>
        </authorList>
    </citation>
    <scope>NUCLEOTIDE SEQUENCE [LARGE SCALE GENOMIC DNA]</scope>
    <source>
        <strain evidence="10 11">SPR</strain>
    </source>
</reference>
<keyword evidence="2" id="KW-1003">Cell membrane</keyword>
<accession>A0A0D2G7X7</accession>
<evidence type="ECO:0000256" key="8">
    <source>
        <dbReference type="SAM" id="Phobius"/>
    </source>
</evidence>
<comment type="subcellular location">
    <subcellularLocation>
        <location evidence="1">Cell membrane</location>
        <topology evidence="1">Multi-pass membrane protein</topology>
    </subcellularLocation>
</comment>
<dbReference type="InParanoid" id="A0A0D2G7X7"/>
<dbReference type="RefSeq" id="WP_044352716.1">
    <property type="nucleotide sequence ID" value="NZ_AZAC01000078.1"/>
</dbReference>
<organism evidence="10 11">
    <name type="scientific">Dethiosulfatarculus sandiegensis</name>
    <dbReference type="NCBI Taxonomy" id="1429043"/>
    <lineage>
        <taxon>Bacteria</taxon>
        <taxon>Pseudomonadati</taxon>
        <taxon>Thermodesulfobacteriota</taxon>
        <taxon>Desulfarculia</taxon>
        <taxon>Desulfarculales</taxon>
        <taxon>Desulfarculaceae</taxon>
        <taxon>Dethiosulfatarculus</taxon>
    </lineage>
</organism>
<dbReference type="Gene3D" id="1.25.40.10">
    <property type="entry name" value="Tetratricopeptide repeat domain"/>
    <property type="match status" value="1"/>
</dbReference>
<evidence type="ECO:0000313" key="10">
    <source>
        <dbReference type="EMBL" id="KIX11017.1"/>
    </source>
</evidence>
<evidence type="ECO:0000256" key="7">
    <source>
        <dbReference type="ARBA" id="ARBA00023136"/>
    </source>
</evidence>